<evidence type="ECO:0000313" key="2">
    <source>
        <dbReference type="Proteomes" id="UP000193224"/>
    </source>
</evidence>
<dbReference type="Proteomes" id="UP000193224">
    <property type="component" value="Unassembled WGS sequence"/>
</dbReference>
<dbReference type="PROSITE" id="PS51257">
    <property type="entry name" value="PROKAR_LIPOPROTEIN"/>
    <property type="match status" value="1"/>
</dbReference>
<gene>
    <name evidence="1" type="ORF">ROA7745_01398</name>
</gene>
<organism evidence="1 2">
    <name type="scientific">Roseovarius aestuarii</name>
    <dbReference type="NCBI Taxonomy" id="475083"/>
    <lineage>
        <taxon>Bacteria</taxon>
        <taxon>Pseudomonadati</taxon>
        <taxon>Pseudomonadota</taxon>
        <taxon>Alphaproteobacteria</taxon>
        <taxon>Rhodobacterales</taxon>
        <taxon>Roseobacteraceae</taxon>
        <taxon>Roseovarius</taxon>
    </lineage>
</organism>
<evidence type="ECO:0000313" key="1">
    <source>
        <dbReference type="EMBL" id="SMC11583.1"/>
    </source>
</evidence>
<dbReference type="EMBL" id="FWXB01000003">
    <property type="protein sequence ID" value="SMC11583.1"/>
    <property type="molecule type" value="Genomic_DNA"/>
</dbReference>
<dbReference type="AlphaFoldDB" id="A0A1X7BPM4"/>
<reference evidence="1 2" key="1">
    <citation type="submission" date="2017-03" db="EMBL/GenBank/DDBJ databases">
        <authorList>
            <person name="Afonso C.L."/>
            <person name="Miller P.J."/>
            <person name="Scott M.A."/>
            <person name="Spackman E."/>
            <person name="Goraichik I."/>
            <person name="Dimitrov K.M."/>
            <person name="Suarez D.L."/>
            <person name="Swayne D.E."/>
        </authorList>
    </citation>
    <scope>NUCLEOTIDE SEQUENCE [LARGE SCALE GENOMIC DNA]</scope>
    <source>
        <strain evidence="1 2">CECT 7745</strain>
    </source>
</reference>
<protein>
    <submittedName>
        <fullName evidence="1">Uncharacterized protein</fullName>
    </submittedName>
</protein>
<name>A0A1X7BPM4_9RHOB</name>
<proteinExistence type="predicted"/>
<keyword evidence="2" id="KW-1185">Reference proteome</keyword>
<dbReference type="RefSeq" id="WP_085799556.1">
    <property type="nucleotide sequence ID" value="NZ_FWXB01000003.1"/>
</dbReference>
<accession>A0A1X7BPM4</accession>
<sequence length="242" mass="26056">MFRYWMMILAALIVSACTNPDDLEEAPAYLGNFDLGHNVVVAPNLTKGPASREATKEEWIDEMKAAVDERFGRYDGENLYHLGISVEGYVLAIPGVPIVASPKSALILNVTAWDDSTQSKLNEKPELITVVESLSGPTILGSGLTQSKKKQMHNLTRNAAKQIESWLVKQNNEFGWFESDGRPAKEKLTILGSRIDGDQAEGAAAPESDDLLDNDESAAAEAGDAPADTAAAIEEPDAAALE</sequence>